<dbReference type="AlphaFoldDB" id="A0A4V3XFE2"/>
<name>A0A4V3XFE2_9AGAM</name>
<dbReference type="CDD" id="cd22191">
    <property type="entry name" value="DPBB_RlpA_EXP_N-like"/>
    <property type="match status" value="1"/>
</dbReference>
<evidence type="ECO:0000313" key="6">
    <source>
        <dbReference type="Proteomes" id="UP000310158"/>
    </source>
</evidence>
<proteinExistence type="predicted"/>
<feature type="domain" description="RlpA-like protein double-psi beta-barrel" evidence="4">
    <location>
        <begin position="66"/>
        <end position="156"/>
    </location>
</feature>
<reference evidence="5 6" key="1">
    <citation type="submission" date="2019-02" db="EMBL/GenBank/DDBJ databases">
        <title>Genome sequencing of the rare red list fungi Bondarzewia mesenterica.</title>
        <authorList>
            <person name="Buettner E."/>
            <person name="Kellner H."/>
        </authorList>
    </citation>
    <scope>NUCLEOTIDE SEQUENCE [LARGE SCALE GENOMIC DNA]</scope>
    <source>
        <strain evidence="5 6">DSM 108281</strain>
    </source>
</reference>
<dbReference type="PANTHER" id="PTHR31836:SF27">
    <property type="entry name" value="RLPA-LIKE PROTEIN DOUBLE-PSI BETA-BARREL DOMAIN-CONTAINING PROTEIN"/>
    <property type="match status" value="1"/>
</dbReference>
<keyword evidence="1 3" id="KW-0732">Signal</keyword>
<dbReference type="Gene3D" id="2.40.40.10">
    <property type="entry name" value="RlpA-like domain"/>
    <property type="match status" value="1"/>
</dbReference>
<organism evidence="5 6">
    <name type="scientific">Bondarzewia mesenterica</name>
    <dbReference type="NCBI Taxonomy" id="1095465"/>
    <lineage>
        <taxon>Eukaryota</taxon>
        <taxon>Fungi</taxon>
        <taxon>Dikarya</taxon>
        <taxon>Basidiomycota</taxon>
        <taxon>Agaricomycotina</taxon>
        <taxon>Agaricomycetes</taxon>
        <taxon>Russulales</taxon>
        <taxon>Bondarzewiaceae</taxon>
        <taxon>Bondarzewia</taxon>
    </lineage>
</organism>
<protein>
    <recommendedName>
        <fullName evidence="4">RlpA-like protein double-psi beta-barrel domain-containing protein</fullName>
    </recommendedName>
</protein>
<feature type="region of interest" description="Disordered" evidence="2">
    <location>
        <begin position="177"/>
        <end position="234"/>
    </location>
</feature>
<evidence type="ECO:0000259" key="4">
    <source>
        <dbReference type="Pfam" id="PF03330"/>
    </source>
</evidence>
<evidence type="ECO:0000256" key="1">
    <source>
        <dbReference type="ARBA" id="ARBA00022729"/>
    </source>
</evidence>
<evidence type="ECO:0000313" key="5">
    <source>
        <dbReference type="EMBL" id="THH17183.1"/>
    </source>
</evidence>
<dbReference type="Pfam" id="PF03330">
    <property type="entry name" value="DPBB_1"/>
    <property type="match status" value="1"/>
</dbReference>
<accession>A0A4V3XFE2</accession>
<comment type="caution">
    <text evidence="5">The sequence shown here is derived from an EMBL/GenBank/DDBJ whole genome shotgun (WGS) entry which is preliminary data.</text>
</comment>
<dbReference type="InterPro" id="IPR036908">
    <property type="entry name" value="RlpA-like_sf"/>
</dbReference>
<evidence type="ECO:0000256" key="3">
    <source>
        <dbReference type="SAM" id="SignalP"/>
    </source>
</evidence>
<sequence>MFALTRLFIISIAALITSVSAAPIKVARSGNSGQGTYFTPGLGSCGITNADSDYIVAVSTTIFDNYPGATSNPNDNPICGEKILVTCEHDPLLISARSLSVNQFTDSSSGSPDGDTKTVTVTVTDRCEACSEYDLDFSPTAFQQLADEALGRIDITWQYVDGTDDLSSSASPSIQTAVVTSTTESAVPTGTSKTTASSHSSAESAPSGGPESILSGFHKNFKDALPSMPSSQSA</sequence>
<dbReference type="EMBL" id="SGPL01000122">
    <property type="protein sequence ID" value="THH17183.1"/>
    <property type="molecule type" value="Genomic_DNA"/>
</dbReference>
<dbReference type="InterPro" id="IPR051477">
    <property type="entry name" value="Expansin_CellWall"/>
</dbReference>
<dbReference type="OrthoDB" id="623670at2759"/>
<dbReference type="PANTHER" id="PTHR31836">
    <property type="match status" value="1"/>
</dbReference>
<keyword evidence="6" id="KW-1185">Reference proteome</keyword>
<gene>
    <name evidence="5" type="ORF">EW146_g3589</name>
</gene>
<dbReference type="InterPro" id="IPR009009">
    <property type="entry name" value="RlpA-like_DPBB"/>
</dbReference>
<dbReference type="SUPFAM" id="SSF50685">
    <property type="entry name" value="Barwin-like endoglucanases"/>
    <property type="match status" value="1"/>
</dbReference>
<evidence type="ECO:0000256" key="2">
    <source>
        <dbReference type="SAM" id="MobiDB-lite"/>
    </source>
</evidence>
<feature type="compositionally biased region" description="Low complexity" evidence="2">
    <location>
        <begin position="177"/>
        <end position="212"/>
    </location>
</feature>
<feature type="chain" id="PRO_5020302363" description="RlpA-like protein double-psi beta-barrel domain-containing protein" evidence="3">
    <location>
        <begin position="22"/>
        <end position="234"/>
    </location>
</feature>
<feature type="signal peptide" evidence="3">
    <location>
        <begin position="1"/>
        <end position="21"/>
    </location>
</feature>
<dbReference type="Proteomes" id="UP000310158">
    <property type="component" value="Unassembled WGS sequence"/>
</dbReference>